<keyword evidence="12" id="KW-1185">Reference proteome</keyword>
<sequence>MISDNELYRLAVFFGSAAMVLIVVYHFFEVNAKESEQEVVKDKAPIKSGASSAPASTKTR</sequence>
<evidence type="ECO:0000256" key="5">
    <source>
        <dbReference type="ARBA" id="ARBA00022824"/>
    </source>
</evidence>
<dbReference type="SUPFAM" id="SSF103464">
    <property type="entry name" value="Oligosaccharyltransferase subunit ost4p"/>
    <property type="match status" value="1"/>
</dbReference>
<dbReference type="InterPro" id="IPR018943">
    <property type="entry name" value="Oligosaccaryltransferase"/>
</dbReference>
<evidence type="ECO:0000256" key="8">
    <source>
        <dbReference type="ARBA" id="ARBA00023136"/>
    </source>
</evidence>
<evidence type="ECO:0000256" key="1">
    <source>
        <dbReference type="ARBA" id="ARBA00004643"/>
    </source>
</evidence>
<keyword evidence="6" id="KW-0735">Signal-anchor</keyword>
<comment type="subcellular location">
    <subcellularLocation>
        <location evidence="1">Endoplasmic reticulum membrane</location>
        <topology evidence="1">Single-pass type III membrane protein</topology>
    </subcellularLocation>
</comment>
<organism evidence="11 12">
    <name type="scientific">Lasiosphaeria ovina</name>
    <dbReference type="NCBI Taxonomy" id="92902"/>
    <lineage>
        <taxon>Eukaryota</taxon>
        <taxon>Fungi</taxon>
        <taxon>Dikarya</taxon>
        <taxon>Ascomycota</taxon>
        <taxon>Pezizomycotina</taxon>
        <taxon>Sordariomycetes</taxon>
        <taxon>Sordariomycetidae</taxon>
        <taxon>Sordariales</taxon>
        <taxon>Lasiosphaeriaceae</taxon>
        <taxon>Lasiosphaeria</taxon>
    </lineage>
</organism>
<protein>
    <recommendedName>
        <fullName evidence="3">Dolichyl-diphosphooligosaccharide--protein glycosyltransferase subunit 4</fullName>
    </recommendedName>
</protein>
<comment type="caution">
    <text evidence="11">The sequence shown here is derived from an EMBL/GenBank/DDBJ whole genome shotgun (WGS) entry which is preliminary data.</text>
</comment>
<dbReference type="PANTHER" id="PTHR48164">
    <property type="entry name" value="DOLICHYL-DIPHOSPHOOLIGOSACCHARIDE--PROTEIN GLYCOSYLTRANSFERASE SUBUNIT 4"/>
    <property type="match status" value="1"/>
</dbReference>
<name>A0AAE0K701_9PEZI</name>
<dbReference type="GO" id="GO:0008250">
    <property type="term" value="C:oligosaccharyltransferase complex"/>
    <property type="evidence" value="ECO:0007669"/>
    <property type="project" value="TreeGrafter"/>
</dbReference>
<evidence type="ECO:0000313" key="12">
    <source>
        <dbReference type="Proteomes" id="UP001287356"/>
    </source>
</evidence>
<dbReference type="Pfam" id="PF10215">
    <property type="entry name" value="Ost4"/>
    <property type="match status" value="1"/>
</dbReference>
<keyword evidence="4 10" id="KW-0812">Transmembrane</keyword>
<evidence type="ECO:0000256" key="6">
    <source>
        <dbReference type="ARBA" id="ARBA00022968"/>
    </source>
</evidence>
<feature type="region of interest" description="Disordered" evidence="9">
    <location>
        <begin position="39"/>
        <end position="60"/>
    </location>
</feature>
<evidence type="ECO:0000256" key="7">
    <source>
        <dbReference type="ARBA" id="ARBA00022989"/>
    </source>
</evidence>
<feature type="compositionally biased region" description="Polar residues" evidence="9">
    <location>
        <begin position="49"/>
        <end position="60"/>
    </location>
</feature>
<reference evidence="11" key="1">
    <citation type="journal article" date="2023" name="Mol. Phylogenet. Evol.">
        <title>Genome-scale phylogeny and comparative genomics of the fungal order Sordariales.</title>
        <authorList>
            <person name="Hensen N."/>
            <person name="Bonometti L."/>
            <person name="Westerberg I."/>
            <person name="Brannstrom I.O."/>
            <person name="Guillou S."/>
            <person name="Cros-Aarteil S."/>
            <person name="Calhoun S."/>
            <person name="Haridas S."/>
            <person name="Kuo A."/>
            <person name="Mondo S."/>
            <person name="Pangilinan J."/>
            <person name="Riley R."/>
            <person name="LaButti K."/>
            <person name="Andreopoulos B."/>
            <person name="Lipzen A."/>
            <person name="Chen C."/>
            <person name="Yan M."/>
            <person name="Daum C."/>
            <person name="Ng V."/>
            <person name="Clum A."/>
            <person name="Steindorff A."/>
            <person name="Ohm R.A."/>
            <person name="Martin F."/>
            <person name="Silar P."/>
            <person name="Natvig D.O."/>
            <person name="Lalanne C."/>
            <person name="Gautier V."/>
            <person name="Ament-Velasquez S.L."/>
            <person name="Kruys A."/>
            <person name="Hutchinson M.I."/>
            <person name="Powell A.J."/>
            <person name="Barry K."/>
            <person name="Miller A.N."/>
            <person name="Grigoriev I.V."/>
            <person name="Debuchy R."/>
            <person name="Gladieux P."/>
            <person name="Hiltunen Thoren M."/>
            <person name="Johannesson H."/>
        </authorList>
    </citation>
    <scope>NUCLEOTIDE SEQUENCE</scope>
    <source>
        <strain evidence="11">CBS 958.72</strain>
    </source>
</reference>
<evidence type="ECO:0000256" key="10">
    <source>
        <dbReference type="SAM" id="Phobius"/>
    </source>
</evidence>
<accession>A0AAE0K701</accession>
<dbReference type="GO" id="GO:0018279">
    <property type="term" value="P:protein N-linked glycosylation via asparagine"/>
    <property type="evidence" value="ECO:0007669"/>
    <property type="project" value="TreeGrafter"/>
</dbReference>
<proteinExistence type="inferred from homology"/>
<evidence type="ECO:0000256" key="3">
    <source>
        <dbReference type="ARBA" id="ARBA00017662"/>
    </source>
</evidence>
<reference evidence="11" key="2">
    <citation type="submission" date="2023-06" db="EMBL/GenBank/DDBJ databases">
        <authorList>
            <consortium name="Lawrence Berkeley National Laboratory"/>
            <person name="Haridas S."/>
            <person name="Hensen N."/>
            <person name="Bonometti L."/>
            <person name="Westerberg I."/>
            <person name="Brannstrom I.O."/>
            <person name="Guillou S."/>
            <person name="Cros-Aarteil S."/>
            <person name="Calhoun S."/>
            <person name="Kuo A."/>
            <person name="Mondo S."/>
            <person name="Pangilinan J."/>
            <person name="Riley R."/>
            <person name="Labutti K."/>
            <person name="Andreopoulos B."/>
            <person name="Lipzen A."/>
            <person name="Chen C."/>
            <person name="Yanf M."/>
            <person name="Daum C."/>
            <person name="Ng V."/>
            <person name="Clum A."/>
            <person name="Steindorff A."/>
            <person name="Ohm R."/>
            <person name="Martin F."/>
            <person name="Silar P."/>
            <person name="Natvig D."/>
            <person name="Lalanne C."/>
            <person name="Gautier V."/>
            <person name="Ament-Velasquez S.L."/>
            <person name="Kruys A."/>
            <person name="Hutchinson M.I."/>
            <person name="Powell A.J."/>
            <person name="Barry K."/>
            <person name="Miller A.N."/>
            <person name="Grigoriev I.V."/>
            <person name="Debuchy R."/>
            <person name="Gladieux P."/>
            <person name="Thoren M.H."/>
            <person name="Johannesson H."/>
        </authorList>
    </citation>
    <scope>NUCLEOTIDE SEQUENCE</scope>
    <source>
        <strain evidence="11">CBS 958.72</strain>
    </source>
</reference>
<dbReference type="InterPro" id="IPR051307">
    <property type="entry name" value="OST4"/>
</dbReference>
<comment type="similarity">
    <text evidence="2">Belongs to the OST4 family.</text>
</comment>
<dbReference type="EMBL" id="JAULSN010000005">
    <property type="protein sequence ID" value="KAK3371274.1"/>
    <property type="molecule type" value="Genomic_DNA"/>
</dbReference>
<evidence type="ECO:0000256" key="2">
    <source>
        <dbReference type="ARBA" id="ARBA00007685"/>
    </source>
</evidence>
<feature type="transmembrane region" description="Helical" evidence="10">
    <location>
        <begin position="7"/>
        <end position="28"/>
    </location>
</feature>
<dbReference type="PANTHER" id="PTHR48164:SF1">
    <property type="entry name" value="DOLICHYL-DIPHOSPHOOLIGOSACCHARIDE--PROTEIN GLYCOSYLTRANSFERASE SUBUNIT 4"/>
    <property type="match status" value="1"/>
</dbReference>
<dbReference type="Proteomes" id="UP001287356">
    <property type="component" value="Unassembled WGS sequence"/>
</dbReference>
<keyword evidence="5" id="KW-0256">Endoplasmic reticulum</keyword>
<keyword evidence="7 10" id="KW-1133">Transmembrane helix</keyword>
<gene>
    <name evidence="11" type="ORF">B0T24DRAFT_628378</name>
</gene>
<keyword evidence="8 10" id="KW-0472">Membrane</keyword>
<evidence type="ECO:0000256" key="9">
    <source>
        <dbReference type="SAM" id="MobiDB-lite"/>
    </source>
</evidence>
<dbReference type="InterPro" id="IPR036330">
    <property type="entry name" value="Ost4p_sf"/>
</dbReference>
<evidence type="ECO:0000256" key="4">
    <source>
        <dbReference type="ARBA" id="ARBA00022692"/>
    </source>
</evidence>
<dbReference type="AlphaFoldDB" id="A0AAE0K701"/>
<evidence type="ECO:0000313" key="11">
    <source>
        <dbReference type="EMBL" id="KAK3371274.1"/>
    </source>
</evidence>